<accession>A0A504Z1I5</accession>
<dbReference type="EMBL" id="SUNJ01005221">
    <property type="protein sequence ID" value="TPP63798.1"/>
    <property type="molecule type" value="Genomic_DNA"/>
</dbReference>
<evidence type="ECO:0000313" key="3">
    <source>
        <dbReference type="Proteomes" id="UP000316759"/>
    </source>
</evidence>
<keyword evidence="3" id="KW-1185">Reference proteome</keyword>
<evidence type="ECO:0000256" key="1">
    <source>
        <dbReference type="SAM" id="MobiDB-lite"/>
    </source>
</evidence>
<name>A0A504Z1I5_FASGI</name>
<evidence type="ECO:0000313" key="2">
    <source>
        <dbReference type="EMBL" id="TPP63798.1"/>
    </source>
</evidence>
<gene>
    <name evidence="2" type="ORF">FGIG_05245</name>
</gene>
<comment type="caution">
    <text evidence="2">The sequence shown here is derived from an EMBL/GenBank/DDBJ whole genome shotgun (WGS) entry which is preliminary data.</text>
</comment>
<dbReference type="AlphaFoldDB" id="A0A504Z1I5"/>
<dbReference type="Proteomes" id="UP000316759">
    <property type="component" value="Unassembled WGS sequence"/>
</dbReference>
<organism evidence="2 3">
    <name type="scientific">Fasciola gigantica</name>
    <name type="common">Giant liver fluke</name>
    <dbReference type="NCBI Taxonomy" id="46835"/>
    <lineage>
        <taxon>Eukaryota</taxon>
        <taxon>Metazoa</taxon>
        <taxon>Spiralia</taxon>
        <taxon>Lophotrochozoa</taxon>
        <taxon>Platyhelminthes</taxon>
        <taxon>Trematoda</taxon>
        <taxon>Digenea</taxon>
        <taxon>Plagiorchiida</taxon>
        <taxon>Echinostomata</taxon>
        <taxon>Echinostomatoidea</taxon>
        <taxon>Fasciolidae</taxon>
        <taxon>Fasciola</taxon>
    </lineage>
</organism>
<reference evidence="2 3" key="1">
    <citation type="submission" date="2019-04" db="EMBL/GenBank/DDBJ databases">
        <title>Annotation for the trematode Fasciola gigantica.</title>
        <authorList>
            <person name="Choi Y.-J."/>
        </authorList>
    </citation>
    <scope>NUCLEOTIDE SEQUENCE [LARGE SCALE GENOMIC DNA]</scope>
    <source>
        <strain evidence="2">Uganda_cow_1</strain>
    </source>
</reference>
<feature type="region of interest" description="Disordered" evidence="1">
    <location>
        <begin position="45"/>
        <end position="76"/>
    </location>
</feature>
<proteinExistence type="predicted"/>
<sequence>MNASLGGSLNSGAIQVPNSSLTQLGSQFVPLSDLTLLTQGNLAAPAQASNSAQATDPTNATLVGLDGATGVTTPTE</sequence>
<protein>
    <submittedName>
        <fullName evidence="2">Uncharacterized protein</fullName>
    </submittedName>
</protein>
<feature type="compositionally biased region" description="Low complexity" evidence="1">
    <location>
        <begin position="45"/>
        <end position="54"/>
    </location>
</feature>